<evidence type="ECO:0000313" key="3">
    <source>
        <dbReference type="EMBL" id="TWF46522.1"/>
    </source>
</evidence>
<gene>
    <name evidence="3" type="ORF">FHW37_11491</name>
</gene>
<dbReference type="Pfam" id="PF03413">
    <property type="entry name" value="PepSY"/>
    <property type="match status" value="1"/>
</dbReference>
<protein>
    <submittedName>
        <fullName evidence="3">Putative iron-regulated membrane protein</fullName>
    </submittedName>
</protein>
<feature type="transmembrane region" description="Helical" evidence="1">
    <location>
        <begin position="198"/>
        <end position="226"/>
    </location>
</feature>
<reference evidence="3 4" key="1">
    <citation type="submission" date="2019-06" db="EMBL/GenBank/DDBJ databases">
        <title>Sorghum-associated microbial communities from plants grown in Nebraska, USA.</title>
        <authorList>
            <person name="Schachtman D."/>
        </authorList>
    </citation>
    <scope>NUCLEOTIDE SEQUENCE [LARGE SCALE GENOMIC DNA]</scope>
    <source>
        <strain evidence="3 4">1225</strain>
    </source>
</reference>
<feature type="transmembrane region" description="Helical" evidence="1">
    <location>
        <begin position="20"/>
        <end position="46"/>
    </location>
</feature>
<comment type="caution">
    <text evidence="3">The sequence shown here is derived from an EMBL/GenBank/DDBJ whole genome shotgun (WGS) entry which is preliminary data.</text>
</comment>
<keyword evidence="4" id="KW-1185">Reference proteome</keyword>
<dbReference type="InterPro" id="IPR025711">
    <property type="entry name" value="PepSY"/>
</dbReference>
<organism evidence="3 4">
    <name type="scientific">Neorhizobium alkalisoli</name>
    <dbReference type="NCBI Taxonomy" id="528178"/>
    <lineage>
        <taxon>Bacteria</taxon>
        <taxon>Pseudomonadati</taxon>
        <taxon>Pseudomonadota</taxon>
        <taxon>Alphaproteobacteria</taxon>
        <taxon>Hyphomicrobiales</taxon>
        <taxon>Rhizobiaceae</taxon>
        <taxon>Rhizobium/Agrobacterium group</taxon>
        <taxon>Neorhizobium</taxon>
    </lineage>
</organism>
<dbReference type="Pfam" id="PF03929">
    <property type="entry name" value="PepSY_TM"/>
    <property type="match status" value="1"/>
</dbReference>
<dbReference type="AlphaFoldDB" id="A0A561Q835"/>
<keyword evidence="1" id="KW-0472">Membrane</keyword>
<feature type="transmembrane region" description="Helical" evidence="1">
    <location>
        <begin position="351"/>
        <end position="371"/>
    </location>
</feature>
<dbReference type="PANTHER" id="PTHR34219:SF8">
    <property type="entry name" value="PEPSY DOMAIN-CONTAINING PROTEIN"/>
    <property type="match status" value="1"/>
</dbReference>
<dbReference type="EMBL" id="VIWP01000014">
    <property type="protein sequence ID" value="TWF46522.1"/>
    <property type="molecule type" value="Genomic_DNA"/>
</dbReference>
<proteinExistence type="predicted"/>
<feature type="domain" description="PepSY" evidence="2">
    <location>
        <begin position="70"/>
        <end position="126"/>
    </location>
</feature>
<name>A0A561Q835_9HYPH</name>
<accession>A0A561Q835</accession>
<keyword evidence="1" id="KW-1133">Transmembrane helix</keyword>
<dbReference type="RefSeq" id="WP_145643198.1">
    <property type="nucleotide sequence ID" value="NZ_VIWP01000014.1"/>
</dbReference>
<evidence type="ECO:0000259" key="2">
    <source>
        <dbReference type="Pfam" id="PF03413"/>
    </source>
</evidence>
<dbReference type="OrthoDB" id="9791166at2"/>
<keyword evidence="1" id="KW-0812">Transmembrane</keyword>
<dbReference type="InterPro" id="IPR005625">
    <property type="entry name" value="PepSY-ass_TM"/>
</dbReference>
<dbReference type="PANTHER" id="PTHR34219">
    <property type="entry name" value="IRON-REGULATED INNER MEMBRANE PROTEIN-RELATED"/>
    <property type="match status" value="1"/>
</dbReference>
<sequence>MDAISARPVKKKKTTARLWLIIHSWLALPLWALVFFICLTGTIATVSQEILWVLKPEIRANRPSAEAPPLGYDAVLSAVEKADPGVKVDFISRPVKTIYALEVFVTARDGQSSTLYVNPYTGAIQGTGQTYDFRFFMRALHGWLLVPFNGLTSWGWFLVSSLSIPMLGSLVTGILVYKKFWRAYLHPRLRLRSGARIFWGDFHRLAGIWSLPFIAIMATTAGWFLIQHILTYNNITVSTVGIPQTIAREDVPSGTGTTVPWISLDKAASLVHQEFPDLDPAYVQMPVNAYNHIVVGGRGNYPLIFETANVNPYNGKVESTRRVSDRSVVELVTESMRPLHTGDFAGIWLKLLYFLFGLLLSALVFSGMMVWTKRTAQATKSLIRDIREVRTSTAALEDGQ</sequence>
<evidence type="ECO:0000313" key="4">
    <source>
        <dbReference type="Proteomes" id="UP000320653"/>
    </source>
</evidence>
<feature type="transmembrane region" description="Helical" evidence="1">
    <location>
        <begin position="154"/>
        <end position="177"/>
    </location>
</feature>
<evidence type="ECO:0000256" key="1">
    <source>
        <dbReference type="SAM" id="Phobius"/>
    </source>
</evidence>
<dbReference type="Proteomes" id="UP000320653">
    <property type="component" value="Unassembled WGS sequence"/>
</dbReference>